<proteinExistence type="predicted"/>
<reference evidence="1 2" key="1">
    <citation type="submission" date="2016-05" db="EMBL/GenBank/DDBJ databases">
        <title>A degradative enzymes factory behind the ericoid mycorrhizal symbiosis.</title>
        <authorList>
            <consortium name="DOE Joint Genome Institute"/>
            <person name="Martino E."/>
            <person name="Morin E."/>
            <person name="Grelet G."/>
            <person name="Kuo A."/>
            <person name="Kohler A."/>
            <person name="Daghino S."/>
            <person name="Barry K."/>
            <person name="Choi C."/>
            <person name="Cichocki N."/>
            <person name="Clum A."/>
            <person name="Copeland A."/>
            <person name="Hainaut M."/>
            <person name="Haridas S."/>
            <person name="Labutti K."/>
            <person name="Lindquist E."/>
            <person name="Lipzen A."/>
            <person name="Khouja H.-R."/>
            <person name="Murat C."/>
            <person name="Ohm R."/>
            <person name="Olson A."/>
            <person name="Spatafora J."/>
            <person name="Veneault-Fourrey C."/>
            <person name="Henrissat B."/>
            <person name="Grigoriev I."/>
            <person name="Martin F."/>
            <person name="Perotto S."/>
        </authorList>
    </citation>
    <scope>NUCLEOTIDE SEQUENCE [LARGE SCALE GENOMIC DNA]</scope>
    <source>
        <strain evidence="1 2">UAMH 7357</strain>
    </source>
</reference>
<dbReference type="AlphaFoldDB" id="A0A2J6PSG6"/>
<sequence>MRQREVSDPKDRILAPMAVFLNSVYMFNTENGESIKKLINYRHDVASLYQIYTFTSISMAENLDVLSQVGGTPCKPILDLPSWVPDFRSKPIPSLLEGTAFNASNGLGELDALSCTIRRKSQDPQTDHDKICFNLKLCECSLDRSSTFKNPGNHPPACTFCLENYLEVISRTLTADTYAGTCPASDCVQECFVAFVLLEKALELKRYLLHAEDISLAAFWQTQIGFLEFWEDDFQRQKIAKLVGSETETPTAVREKIEELYQMCCGIESSAWARHVELAWRLMNDGFSATGKLLFVTQSGYLGLAPKCSEVGDAV</sequence>
<dbReference type="EMBL" id="KZ613502">
    <property type="protein sequence ID" value="PMD16951.1"/>
    <property type="molecule type" value="Genomic_DNA"/>
</dbReference>
<evidence type="ECO:0000313" key="2">
    <source>
        <dbReference type="Proteomes" id="UP000235672"/>
    </source>
</evidence>
<dbReference type="Proteomes" id="UP000235672">
    <property type="component" value="Unassembled WGS sequence"/>
</dbReference>
<protein>
    <submittedName>
        <fullName evidence="1">Uncharacterized protein</fullName>
    </submittedName>
</protein>
<gene>
    <name evidence="1" type="ORF">NA56DRAFT_662569</name>
</gene>
<organism evidence="1 2">
    <name type="scientific">Hyaloscypha hepaticicola</name>
    <dbReference type="NCBI Taxonomy" id="2082293"/>
    <lineage>
        <taxon>Eukaryota</taxon>
        <taxon>Fungi</taxon>
        <taxon>Dikarya</taxon>
        <taxon>Ascomycota</taxon>
        <taxon>Pezizomycotina</taxon>
        <taxon>Leotiomycetes</taxon>
        <taxon>Helotiales</taxon>
        <taxon>Hyaloscyphaceae</taxon>
        <taxon>Hyaloscypha</taxon>
    </lineage>
</organism>
<evidence type="ECO:0000313" key="1">
    <source>
        <dbReference type="EMBL" id="PMD16951.1"/>
    </source>
</evidence>
<name>A0A2J6PSG6_9HELO</name>
<accession>A0A2J6PSG6</accession>
<keyword evidence="2" id="KW-1185">Reference proteome</keyword>